<evidence type="ECO:0000313" key="3">
    <source>
        <dbReference type="Proteomes" id="UP001054945"/>
    </source>
</evidence>
<gene>
    <name evidence="2" type="ORF">CEXT_661551</name>
</gene>
<keyword evidence="3" id="KW-1185">Reference proteome</keyword>
<proteinExistence type="predicted"/>
<evidence type="ECO:0000256" key="1">
    <source>
        <dbReference type="SAM" id="MobiDB-lite"/>
    </source>
</evidence>
<comment type="caution">
    <text evidence="2">The sequence shown here is derived from an EMBL/GenBank/DDBJ whole genome shotgun (WGS) entry which is preliminary data.</text>
</comment>
<feature type="region of interest" description="Disordered" evidence="1">
    <location>
        <begin position="64"/>
        <end position="88"/>
    </location>
</feature>
<protein>
    <submittedName>
        <fullName evidence="2">Uncharacterized protein</fullName>
    </submittedName>
</protein>
<dbReference type="Proteomes" id="UP001054945">
    <property type="component" value="Unassembled WGS sequence"/>
</dbReference>
<sequence>MIRLQHVRLRPRAMQPGDNSPNAATLAICRSVDSLLARLLSLVLIMMCWGPGPHNSRLNDMLARRPIRGPPIPPPSAPPPFVSSPIQL</sequence>
<feature type="compositionally biased region" description="Pro residues" evidence="1">
    <location>
        <begin position="68"/>
        <end position="82"/>
    </location>
</feature>
<accession>A0AAV4PQK4</accession>
<dbReference type="AlphaFoldDB" id="A0AAV4PQK4"/>
<evidence type="ECO:0000313" key="2">
    <source>
        <dbReference type="EMBL" id="GIX98418.1"/>
    </source>
</evidence>
<name>A0AAV4PQK4_CAEEX</name>
<organism evidence="2 3">
    <name type="scientific">Caerostris extrusa</name>
    <name type="common">Bark spider</name>
    <name type="synonym">Caerostris bankana</name>
    <dbReference type="NCBI Taxonomy" id="172846"/>
    <lineage>
        <taxon>Eukaryota</taxon>
        <taxon>Metazoa</taxon>
        <taxon>Ecdysozoa</taxon>
        <taxon>Arthropoda</taxon>
        <taxon>Chelicerata</taxon>
        <taxon>Arachnida</taxon>
        <taxon>Araneae</taxon>
        <taxon>Araneomorphae</taxon>
        <taxon>Entelegynae</taxon>
        <taxon>Araneoidea</taxon>
        <taxon>Araneidae</taxon>
        <taxon>Caerostris</taxon>
    </lineage>
</organism>
<dbReference type="EMBL" id="BPLR01004904">
    <property type="protein sequence ID" value="GIX98418.1"/>
    <property type="molecule type" value="Genomic_DNA"/>
</dbReference>
<reference evidence="2 3" key="1">
    <citation type="submission" date="2021-06" db="EMBL/GenBank/DDBJ databases">
        <title>Caerostris extrusa draft genome.</title>
        <authorList>
            <person name="Kono N."/>
            <person name="Arakawa K."/>
        </authorList>
    </citation>
    <scope>NUCLEOTIDE SEQUENCE [LARGE SCALE GENOMIC DNA]</scope>
</reference>